<evidence type="ECO:0000313" key="10">
    <source>
        <dbReference type="Proteomes" id="UP000432715"/>
    </source>
</evidence>
<evidence type="ECO:0000259" key="7">
    <source>
        <dbReference type="PROSITE" id="PS51898"/>
    </source>
</evidence>
<keyword evidence="3" id="KW-0229">DNA integration</keyword>
<dbReference type="PROSITE" id="PS51898">
    <property type="entry name" value="TYR_RECOMBINASE"/>
    <property type="match status" value="1"/>
</dbReference>
<evidence type="ECO:0000313" key="9">
    <source>
        <dbReference type="EMBL" id="KAB3533841.1"/>
    </source>
</evidence>
<gene>
    <name evidence="9" type="ORF">F8154_10255</name>
</gene>
<dbReference type="InterPro" id="IPR050090">
    <property type="entry name" value="Tyrosine_recombinase_XerCD"/>
</dbReference>
<dbReference type="PANTHER" id="PTHR30349:SF41">
    <property type="entry name" value="INTEGRASE_RECOMBINASE PROTEIN MJ0367-RELATED"/>
    <property type="match status" value="1"/>
</dbReference>
<keyword evidence="10" id="KW-1185">Reference proteome</keyword>
<evidence type="ECO:0000256" key="6">
    <source>
        <dbReference type="PROSITE-ProRule" id="PRU01248"/>
    </source>
</evidence>
<dbReference type="InterPro" id="IPR004107">
    <property type="entry name" value="Integrase_SAM-like_N"/>
</dbReference>
<dbReference type="Pfam" id="PF14659">
    <property type="entry name" value="Phage_int_SAM_3"/>
    <property type="match status" value="1"/>
</dbReference>
<sequence>MASIEKRGENSYRITVSAGYDSNGKKIRKHKSITLDPKLTPKQIEKELNMLAIEFEKQVQTGQALDGKITLKSFISRWLQEYAVTQLESKTIASYKAELENKILPALGHLRMDKIQPVHLLSFYNNLLEDGVRLDGKPGGYSNRTIKYQHQILSSILQTAVYWQVISSNPCERVKPPKKEAHKEKTKHFDEVQAILFLGAVQEEELKYQVVANITLYGGLRKGELLALTWKDINFDDQTIRINKANQYLKDIGIYTKEPKNKSSIRTITLPDNVISLLRKYKLLQNGEKKKCGDLWHDNDLLLTQWDGNPCHTMHLISGLKNF</sequence>
<dbReference type="SUPFAM" id="SSF56349">
    <property type="entry name" value="DNA breaking-rejoining enzymes"/>
    <property type="match status" value="1"/>
</dbReference>
<dbReference type="PROSITE" id="PS51900">
    <property type="entry name" value="CB"/>
    <property type="match status" value="1"/>
</dbReference>
<dbReference type="InterPro" id="IPR002104">
    <property type="entry name" value="Integrase_catalytic"/>
</dbReference>
<reference evidence="9 10" key="1">
    <citation type="submission" date="2019-10" db="EMBL/GenBank/DDBJ databases">
        <title>Alkaliphilus serpentinus sp. nov. and Alkaliphilus pronyensis sp. nov., two novel anaerobic alkaliphilic species isolated from the serpentinized-hosted hydrothermal field of the Prony Bay (New Caledonia).</title>
        <authorList>
            <person name="Postec A."/>
        </authorList>
    </citation>
    <scope>NUCLEOTIDE SEQUENCE [LARGE SCALE GENOMIC DNA]</scope>
    <source>
        <strain evidence="9 10">LacV</strain>
    </source>
</reference>
<comment type="similarity">
    <text evidence="2">Belongs to the 'phage' integrase family.</text>
</comment>
<evidence type="ECO:0000256" key="3">
    <source>
        <dbReference type="ARBA" id="ARBA00022908"/>
    </source>
</evidence>
<dbReference type="InterPro" id="IPR044068">
    <property type="entry name" value="CB"/>
</dbReference>
<evidence type="ECO:0000259" key="8">
    <source>
        <dbReference type="PROSITE" id="PS51900"/>
    </source>
</evidence>
<dbReference type="GO" id="GO:0003677">
    <property type="term" value="F:DNA binding"/>
    <property type="evidence" value="ECO:0007669"/>
    <property type="project" value="UniProtKB-UniRule"/>
</dbReference>
<evidence type="ECO:0000256" key="5">
    <source>
        <dbReference type="ARBA" id="ARBA00023172"/>
    </source>
</evidence>
<dbReference type="Gene3D" id="1.10.443.10">
    <property type="entry name" value="Intergrase catalytic core"/>
    <property type="match status" value="1"/>
</dbReference>
<proteinExistence type="inferred from homology"/>
<dbReference type="InterPro" id="IPR011010">
    <property type="entry name" value="DNA_brk_join_enz"/>
</dbReference>
<dbReference type="InterPro" id="IPR013762">
    <property type="entry name" value="Integrase-like_cat_sf"/>
</dbReference>
<dbReference type="CDD" id="cd01189">
    <property type="entry name" value="INT_ICEBs1_C_like"/>
    <property type="match status" value="1"/>
</dbReference>
<comment type="caution">
    <text evidence="9">The sequence shown here is derived from an EMBL/GenBank/DDBJ whole genome shotgun (WGS) entry which is preliminary data.</text>
</comment>
<feature type="domain" description="Tyr recombinase" evidence="7">
    <location>
        <begin position="184"/>
        <end position="323"/>
    </location>
</feature>
<dbReference type="InterPro" id="IPR010998">
    <property type="entry name" value="Integrase_recombinase_N"/>
</dbReference>
<dbReference type="GO" id="GO:0015074">
    <property type="term" value="P:DNA integration"/>
    <property type="evidence" value="ECO:0007669"/>
    <property type="project" value="UniProtKB-KW"/>
</dbReference>
<dbReference type="Proteomes" id="UP000432715">
    <property type="component" value="Unassembled WGS sequence"/>
</dbReference>
<feature type="domain" description="Core-binding (CB)" evidence="8">
    <location>
        <begin position="69"/>
        <end position="161"/>
    </location>
</feature>
<evidence type="ECO:0000256" key="1">
    <source>
        <dbReference type="ARBA" id="ARBA00003283"/>
    </source>
</evidence>
<dbReference type="OrthoDB" id="9785687at2"/>
<dbReference type="AlphaFoldDB" id="A0A6I0FED9"/>
<dbReference type="PANTHER" id="PTHR30349">
    <property type="entry name" value="PHAGE INTEGRASE-RELATED"/>
    <property type="match status" value="1"/>
</dbReference>
<dbReference type="RefSeq" id="WP_151861519.1">
    <property type="nucleotide sequence ID" value="NZ_WBZC01000037.1"/>
</dbReference>
<protein>
    <submittedName>
        <fullName evidence="9">Site-specific integrase</fullName>
    </submittedName>
</protein>
<dbReference type="Pfam" id="PF00589">
    <property type="entry name" value="Phage_integrase"/>
    <property type="match status" value="1"/>
</dbReference>
<comment type="function">
    <text evidence="1">Site-specific tyrosine recombinase, which acts by catalyzing the cutting and rejoining of the recombining DNA molecules.</text>
</comment>
<dbReference type="EMBL" id="WBZC01000037">
    <property type="protein sequence ID" value="KAB3533841.1"/>
    <property type="molecule type" value="Genomic_DNA"/>
</dbReference>
<dbReference type="GO" id="GO:0006310">
    <property type="term" value="P:DNA recombination"/>
    <property type="evidence" value="ECO:0007669"/>
    <property type="project" value="UniProtKB-KW"/>
</dbReference>
<evidence type="ECO:0000256" key="4">
    <source>
        <dbReference type="ARBA" id="ARBA00023125"/>
    </source>
</evidence>
<name>A0A6I0FED9_9FIRM</name>
<organism evidence="9 10">
    <name type="scientific">Alkaliphilus pronyensis</name>
    <dbReference type="NCBI Taxonomy" id="1482732"/>
    <lineage>
        <taxon>Bacteria</taxon>
        <taxon>Bacillati</taxon>
        <taxon>Bacillota</taxon>
        <taxon>Clostridia</taxon>
        <taxon>Peptostreptococcales</taxon>
        <taxon>Natronincolaceae</taxon>
        <taxon>Alkaliphilus</taxon>
    </lineage>
</organism>
<accession>A0A6I0FED9</accession>
<keyword evidence="4 6" id="KW-0238">DNA-binding</keyword>
<keyword evidence="5" id="KW-0233">DNA recombination</keyword>
<evidence type="ECO:0000256" key="2">
    <source>
        <dbReference type="ARBA" id="ARBA00008857"/>
    </source>
</evidence>
<dbReference type="Gene3D" id="1.10.150.130">
    <property type="match status" value="1"/>
</dbReference>